<keyword evidence="5" id="KW-0831">Ubiquinone biosynthesis</keyword>
<evidence type="ECO:0000256" key="11">
    <source>
        <dbReference type="ARBA" id="ARBA00023002"/>
    </source>
</evidence>
<dbReference type="CTD" id="84816"/>
<evidence type="ECO:0000256" key="5">
    <source>
        <dbReference type="ARBA" id="ARBA00022688"/>
    </source>
</evidence>
<feature type="domain" description="Enoyl reductase (ER)" evidence="19">
    <location>
        <begin position="51"/>
        <end position="392"/>
    </location>
</feature>
<evidence type="ECO:0000256" key="2">
    <source>
        <dbReference type="ARBA" id="ARBA00004305"/>
    </source>
</evidence>
<dbReference type="Gene3D" id="3.90.180.10">
    <property type="entry name" value="Medium-chain alcohol dehydrogenases, catalytic domain"/>
    <property type="match status" value="1"/>
</dbReference>
<dbReference type="GO" id="GO:0016491">
    <property type="term" value="F:oxidoreductase activity"/>
    <property type="evidence" value="ECO:0007669"/>
    <property type="project" value="UniProtKB-KW"/>
</dbReference>
<dbReference type="GO" id="GO:0005759">
    <property type="term" value="C:mitochondrial matrix"/>
    <property type="evidence" value="ECO:0007669"/>
    <property type="project" value="UniProtKB-SubCell"/>
</dbReference>
<dbReference type="AlphaFoldDB" id="A0A6P7HN84"/>
<dbReference type="SMART" id="SM00829">
    <property type="entry name" value="PKS_ER"/>
    <property type="match status" value="1"/>
</dbReference>
<evidence type="ECO:0000256" key="8">
    <source>
        <dbReference type="ARBA" id="ARBA00022857"/>
    </source>
</evidence>
<comment type="subcellular location">
    <subcellularLocation>
        <location evidence="2">Mitochondrion matrix</location>
    </subcellularLocation>
    <subcellularLocation>
        <location evidence="1">Mitochondrion outer membrane</location>
    </subcellularLocation>
</comment>
<accession>A0A6P7HN84</accession>
<dbReference type="GO" id="GO:0005741">
    <property type="term" value="C:mitochondrial outer membrane"/>
    <property type="evidence" value="ECO:0007669"/>
    <property type="project" value="UniProtKB-SubCell"/>
</dbReference>
<keyword evidence="8" id="KW-0521">NADP</keyword>
<sequence>MSSVRHLVTSRLLHLSKPCVHTAKQSSLMRLFSTSSRCRTVMPAWVIDKYGTNDVLRFTRNASFPVINYPNEVIVKVFAAGLNPLDVSMRGGYGAATLSMKRDPLNLKQSGSEFPLILGRDVSGVIMECGLDVKYFRERDEVWAAIPPWRQGSLAEFVVLSANEVSHKPKSLSHTEAAAIPYVATTAWSALVNTGGLSKDNCANKRVLILGGSGGVGTFAIQMLKAWGAHVTVTCSQNAERFVSDLGADHVVDYTAGPVEEPLSALERFDLILDNVGGDTERWALTLLKPWCGAKYITLVTPFLQNTDQLGIADGMMQTAATVGSKVLKHLVKGVHYRWGFFAPSGPALDEIRVMVDAGHIRPVVEEIFSFSQVPQAFEKVEKGHARGKTVIQIGKGPE</sequence>
<evidence type="ECO:0000256" key="17">
    <source>
        <dbReference type="ARBA" id="ARBA00051220"/>
    </source>
</evidence>
<dbReference type="OrthoDB" id="48317at2759"/>
<comment type="catalytic activity">
    <reaction evidence="16">
        <text>3-demethylubiquinone-10 + NADH + 2 H(+) = 3-demethylubiquinol-10 + NAD(+)</text>
        <dbReference type="Rhea" id="RHEA:83243"/>
        <dbReference type="ChEBI" id="CHEBI:15378"/>
        <dbReference type="ChEBI" id="CHEBI:57540"/>
        <dbReference type="ChEBI" id="CHEBI:57945"/>
        <dbReference type="ChEBI" id="CHEBI:64182"/>
        <dbReference type="ChEBI" id="CHEBI:231824"/>
    </reaction>
</comment>
<dbReference type="GeneID" id="114427993"/>
<evidence type="ECO:0000256" key="3">
    <source>
        <dbReference type="ARBA" id="ARBA00004749"/>
    </source>
</evidence>
<comment type="catalytic activity">
    <reaction evidence="15">
        <text>a 3-demethylubiquinone + NADH + 2 H(+) = a 3-demethylubiquinol + NAD(+)</text>
        <dbReference type="Rhea" id="RHEA:83235"/>
        <dbReference type="Rhea" id="RHEA-COMP:10914"/>
        <dbReference type="Rhea" id="RHEA-COMP:19654"/>
        <dbReference type="ChEBI" id="CHEBI:15378"/>
        <dbReference type="ChEBI" id="CHEBI:57540"/>
        <dbReference type="ChEBI" id="CHEBI:57945"/>
        <dbReference type="ChEBI" id="CHEBI:84422"/>
        <dbReference type="ChEBI" id="CHEBI:231825"/>
    </reaction>
</comment>
<evidence type="ECO:0000313" key="20">
    <source>
        <dbReference type="Proteomes" id="UP000515145"/>
    </source>
</evidence>
<evidence type="ECO:0000256" key="14">
    <source>
        <dbReference type="ARBA" id="ARBA00050485"/>
    </source>
</evidence>
<dbReference type="SUPFAM" id="SSF50129">
    <property type="entry name" value="GroES-like"/>
    <property type="match status" value="1"/>
</dbReference>
<keyword evidence="20" id="KW-1185">Reference proteome</keyword>
<evidence type="ECO:0000256" key="9">
    <source>
        <dbReference type="ARBA" id="ARBA00022902"/>
    </source>
</evidence>
<keyword evidence="7" id="KW-1000">Mitochondrion outer membrane</keyword>
<evidence type="ECO:0000256" key="18">
    <source>
        <dbReference type="ARBA" id="ARBA00071154"/>
    </source>
</evidence>
<reference evidence="20" key="1">
    <citation type="submission" date="2024-06" db="UniProtKB">
        <authorList>
            <consortium name="RefSeq"/>
        </authorList>
    </citation>
    <scope>NUCLEOTIDE SEQUENCE [LARGE SCALE GENOMIC DNA]</scope>
</reference>
<keyword evidence="9" id="KW-0524">Neurogenesis</keyword>
<evidence type="ECO:0000313" key="21">
    <source>
        <dbReference type="RefSeq" id="XP_028252067.1"/>
    </source>
</evidence>
<dbReference type="FunFam" id="3.40.50.720:FF:000147">
    <property type="entry name" value="Reticulon-4-interacting protein 1 homolog, mitochondrial"/>
    <property type="match status" value="1"/>
</dbReference>
<dbReference type="InterPro" id="IPR037397">
    <property type="entry name" value="RTN4IP1"/>
</dbReference>
<evidence type="ECO:0000256" key="6">
    <source>
        <dbReference type="ARBA" id="ARBA00022741"/>
    </source>
</evidence>
<dbReference type="Pfam" id="PF08240">
    <property type="entry name" value="ADH_N"/>
    <property type="match status" value="1"/>
</dbReference>
<keyword evidence="11" id="KW-0560">Oxidoreductase</keyword>
<keyword evidence="12" id="KW-0496">Mitochondrion</keyword>
<proteinExistence type="inferred from homology"/>
<evidence type="ECO:0000256" key="13">
    <source>
        <dbReference type="ARBA" id="ARBA00023136"/>
    </source>
</evidence>
<keyword evidence="6" id="KW-0547">Nucleotide-binding</keyword>
<dbReference type="InParanoid" id="A0A6P7HN84"/>
<dbReference type="RefSeq" id="XP_028252067.1">
    <property type="nucleotide sequence ID" value="XM_028396266.1"/>
</dbReference>
<organism evidence="20 21">
    <name type="scientific">Parambassis ranga</name>
    <name type="common">Indian glassy fish</name>
    <dbReference type="NCBI Taxonomy" id="210632"/>
    <lineage>
        <taxon>Eukaryota</taxon>
        <taxon>Metazoa</taxon>
        <taxon>Chordata</taxon>
        <taxon>Craniata</taxon>
        <taxon>Vertebrata</taxon>
        <taxon>Euteleostomi</taxon>
        <taxon>Actinopterygii</taxon>
        <taxon>Neopterygii</taxon>
        <taxon>Teleostei</taxon>
        <taxon>Neoteleostei</taxon>
        <taxon>Acanthomorphata</taxon>
        <taxon>Ovalentaria</taxon>
        <taxon>Ambassidae</taxon>
        <taxon>Parambassis</taxon>
    </lineage>
</organism>
<protein>
    <recommendedName>
        <fullName evidence="18">NAD(P)H oxidoreductase RTN4IP1, mitochondrial</fullName>
    </recommendedName>
</protein>
<evidence type="ECO:0000256" key="1">
    <source>
        <dbReference type="ARBA" id="ARBA00004294"/>
    </source>
</evidence>
<dbReference type="FunCoup" id="A0A6P7HN84">
    <property type="interactions" value="1253"/>
</dbReference>
<dbReference type="InterPro" id="IPR013154">
    <property type="entry name" value="ADH-like_N"/>
</dbReference>
<comment type="pathway">
    <text evidence="3">Cofactor biosynthesis; ubiquinone biosynthesis.</text>
</comment>
<evidence type="ECO:0000256" key="12">
    <source>
        <dbReference type="ARBA" id="ARBA00023128"/>
    </source>
</evidence>
<evidence type="ECO:0000256" key="16">
    <source>
        <dbReference type="ARBA" id="ARBA00051102"/>
    </source>
</evidence>
<reference evidence="21" key="2">
    <citation type="submission" date="2025-08" db="UniProtKB">
        <authorList>
            <consortium name="RefSeq"/>
        </authorList>
    </citation>
    <scope>IDENTIFICATION</scope>
</reference>
<keyword evidence="13" id="KW-0472">Membrane</keyword>
<dbReference type="InterPro" id="IPR002364">
    <property type="entry name" value="Quin_OxRdtase/zeta-crystal_CS"/>
</dbReference>
<dbReference type="Gene3D" id="3.40.50.720">
    <property type="entry name" value="NAD(P)-binding Rossmann-like Domain"/>
    <property type="match status" value="1"/>
</dbReference>
<dbReference type="GO" id="GO:0006744">
    <property type="term" value="P:ubiquinone biosynthetic process"/>
    <property type="evidence" value="ECO:0007669"/>
    <property type="project" value="UniProtKB-KW"/>
</dbReference>
<keyword evidence="10" id="KW-0809">Transit peptide</keyword>
<dbReference type="GO" id="GO:0007399">
    <property type="term" value="P:nervous system development"/>
    <property type="evidence" value="ECO:0007669"/>
    <property type="project" value="UniProtKB-KW"/>
</dbReference>
<dbReference type="InterPro" id="IPR036291">
    <property type="entry name" value="NAD(P)-bd_dom_sf"/>
</dbReference>
<evidence type="ECO:0000256" key="15">
    <source>
        <dbReference type="ARBA" id="ARBA00050566"/>
    </source>
</evidence>
<comment type="similarity">
    <text evidence="4">Belongs to the zinc-containing alcohol dehydrogenase family. Quinone oxidoreductase subfamily.</text>
</comment>
<dbReference type="InterPro" id="IPR050700">
    <property type="entry name" value="YIM1/Zinc_Alcohol_DH_Fams"/>
</dbReference>
<dbReference type="SUPFAM" id="SSF51735">
    <property type="entry name" value="NAD(P)-binding Rossmann-fold domains"/>
    <property type="match status" value="1"/>
</dbReference>
<comment type="catalytic activity">
    <reaction evidence="14">
        <text>3-demethylubiquinone-10 + NADPH + 2 H(+) = 3-demethylubiquinol-10 + NADP(+)</text>
        <dbReference type="Rhea" id="RHEA:83247"/>
        <dbReference type="ChEBI" id="CHEBI:15378"/>
        <dbReference type="ChEBI" id="CHEBI:57783"/>
        <dbReference type="ChEBI" id="CHEBI:58349"/>
        <dbReference type="ChEBI" id="CHEBI:64182"/>
        <dbReference type="ChEBI" id="CHEBI:231824"/>
    </reaction>
</comment>
<evidence type="ECO:0000256" key="7">
    <source>
        <dbReference type="ARBA" id="ARBA00022787"/>
    </source>
</evidence>
<dbReference type="InterPro" id="IPR011032">
    <property type="entry name" value="GroES-like_sf"/>
</dbReference>
<dbReference type="Pfam" id="PF13602">
    <property type="entry name" value="ADH_zinc_N_2"/>
    <property type="match status" value="1"/>
</dbReference>
<dbReference type="GO" id="GO:0008270">
    <property type="term" value="F:zinc ion binding"/>
    <property type="evidence" value="ECO:0007669"/>
    <property type="project" value="InterPro"/>
</dbReference>
<dbReference type="Proteomes" id="UP000515145">
    <property type="component" value="Chromosome 22"/>
</dbReference>
<dbReference type="InterPro" id="IPR020843">
    <property type="entry name" value="ER"/>
</dbReference>
<name>A0A6P7HN84_9TELE</name>
<dbReference type="PROSITE" id="PS01162">
    <property type="entry name" value="QOR_ZETA_CRYSTAL"/>
    <property type="match status" value="1"/>
</dbReference>
<dbReference type="GO" id="GO:0000166">
    <property type="term" value="F:nucleotide binding"/>
    <property type="evidence" value="ECO:0007669"/>
    <property type="project" value="UniProtKB-KW"/>
</dbReference>
<evidence type="ECO:0000256" key="10">
    <source>
        <dbReference type="ARBA" id="ARBA00022946"/>
    </source>
</evidence>
<gene>
    <name evidence="21" type="primary">rtn4ip1</name>
</gene>
<evidence type="ECO:0000256" key="4">
    <source>
        <dbReference type="ARBA" id="ARBA00010371"/>
    </source>
</evidence>
<comment type="catalytic activity">
    <reaction evidence="17">
        <text>a 3-demethylubiquinone + NADPH + 2 H(+) = a 3-demethylubiquinol + NADP(+)</text>
        <dbReference type="Rhea" id="RHEA:83239"/>
        <dbReference type="Rhea" id="RHEA-COMP:10914"/>
        <dbReference type="Rhea" id="RHEA-COMP:19654"/>
        <dbReference type="ChEBI" id="CHEBI:15378"/>
        <dbReference type="ChEBI" id="CHEBI:57783"/>
        <dbReference type="ChEBI" id="CHEBI:58349"/>
        <dbReference type="ChEBI" id="CHEBI:84422"/>
        <dbReference type="ChEBI" id="CHEBI:231825"/>
    </reaction>
</comment>
<evidence type="ECO:0000259" key="19">
    <source>
        <dbReference type="SMART" id="SM00829"/>
    </source>
</evidence>
<dbReference type="CDD" id="cd08248">
    <property type="entry name" value="RTN4I1"/>
    <property type="match status" value="1"/>
</dbReference>
<dbReference type="FunFam" id="3.90.180.10:FF:000009">
    <property type="entry name" value="Reticulon-4-interacting protein 1, mitochondrial"/>
    <property type="match status" value="1"/>
</dbReference>
<dbReference type="PANTHER" id="PTHR11695">
    <property type="entry name" value="ALCOHOL DEHYDROGENASE RELATED"/>
    <property type="match status" value="1"/>
</dbReference>
<dbReference type="PANTHER" id="PTHR11695:SF294">
    <property type="entry name" value="RETICULON-4-INTERACTING PROTEIN 1, MITOCHONDRIAL"/>
    <property type="match status" value="1"/>
</dbReference>